<keyword evidence="11" id="KW-0812">Transmembrane</keyword>
<dbReference type="EMBL" id="CP146256">
    <property type="protein sequence ID" value="XAH75154.1"/>
    <property type="molecule type" value="Genomic_DNA"/>
</dbReference>
<dbReference type="PROSITE" id="PS00041">
    <property type="entry name" value="HTH_ARAC_FAMILY_1"/>
    <property type="match status" value="1"/>
</dbReference>
<accession>A0ABZ3F054</accession>
<protein>
    <recommendedName>
        <fullName evidence="2">Stage 0 sporulation protein A homolog</fullName>
    </recommendedName>
</protein>
<dbReference type="Pfam" id="PF12833">
    <property type="entry name" value="HTH_18"/>
    <property type="match status" value="1"/>
</dbReference>
<evidence type="ECO:0000256" key="4">
    <source>
        <dbReference type="ARBA" id="ARBA00022553"/>
    </source>
</evidence>
<proteinExistence type="predicted"/>
<dbReference type="RefSeq" id="WP_342758717.1">
    <property type="nucleotide sequence ID" value="NZ_CP146256.1"/>
</dbReference>
<dbReference type="PANTHER" id="PTHR42713:SF3">
    <property type="entry name" value="TRANSCRIPTIONAL REGULATORY PROTEIN HPTR"/>
    <property type="match status" value="1"/>
</dbReference>
<dbReference type="InterPro" id="IPR018060">
    <property type="entry name" value="HTH_AraC"/>
</dbReference>
<keyword evidence="11" id="KW-0472">Membrane</keyword>
<evidence type="ECO:0000256" key="10">
    <source>
        <dbReference type="PROSITE-ProRule" id="PRU00169"/>
    </source>
</evidence>
<keyword evidence="6" id="KW-0805">Transcription regulation</keyword>
<dbReference type="Gene3D" id="1.10.10.60">
    <property type="entry name" value="Homeodomain-like"/>
    <property type="match status" value="2"/>
</dbReference>
<keyword evidence="8" id="KW-0804">Transcription</keyword>
<keyword evidence="7" id="KW-0238">DNA-binding</keyword>
<dbReference type="InterPro" id="IPR001789">
    <property type="entry name" value="Sig_transdc_resp-reg_receiver"/>
</dbReference>
<name>A0ABZ3F054_9FIRM</name>
<comment type="subcellular location">
    <subcellularLocation>
        <location evidence="1">Cytoplasm</location>
    </subcellularLocation>
</comment>
<comment type="function">
    <text evidence="9">May play the central regulatory role in sporulation. It may be an element of the effector pathway responsible for the activation of sporulation genes in response to nutritional stress. Spo0A may act in concert with spo0H (a sigma factor) to control the expression of some genes that are critical to the sporulation process.</text>
</comment>
<evidence type="ECO:0000256" key="1">
    <source>
        <dbReference type="ARBA" id="ARBA00004496"/>
    </source>
</evidence>
<dbReference type="CDD" id="cd17536">
    <property type="entry name" value="REC_YesN-like"/>
    <property type="match status" value="1"/>
</dbReference>
<organism evidence="14 15">
    <name type="scientific">Kineothrix sedimenti</name>
    <dbReference type="NCBI Taxonomy" id="3123317"/>
    <lineage>
        <taxon>Bacteria</taxon>
        <taxon>Bacillati</taxon>
        <taxon>Bacillota</taxon>
        <taxon>Clostridia</taxon>
        <taxon>Lachnospirales</taxon>
        <taxon>Lachnospiraceae</taxon>
        <taxon>Kineothrix</taxon>
    </lineage>
</organism>
<dbReference type="Pfam" id="PF17853">
    <property type="entry name" value="GGDEF_2"/>
    <property type="match status" value="1"/>
</dbReference>
<evidence type="ECO:0000256" key="2">
    <source>
        <dbReference type="ARBA" id="ARBA00018672"/>
    </source>
</evidence>
<dbReference type="InterPro" id="IPR018062">
    <property type="entry name" value="HTH_AraC-typ_CS"/>
</dbReference>
<dbReference type="InterPro" id="IPR011006">
    <property type="entry name" value="CheY-like_superfamily"/>
</dbReference>
<keyword evidence="3" id="KW-0963">Cytoplasm</keyword>
<dbReference type="InterPro" id="IPR051552">
    <property type="entry name" value="HptR"/>
</dbReference>
<feature type="domain" description="HTH araC/xylS-type" evidence="12">
    <location>
        <begin position="427"/>
        <end position="526"/>
    </location>
</feature>
<dbReference type="Pfam" id="PF00072">
    <property type="entry name" value="Response_reg"/>
    <property type="match status" value="1"/>
</dbReference>
<evidence type="ECO:0000313" key="14">
    <source>
        <dbReference type="EMBL" id="XAH75154.1"/>
    </source>
</evidence>
<evidence type="ECO:0000313" key="15">
    <source>
        <dbReference type="Proteomes" id="UP001451571"/>
    </source>
</evidence>
<feature type="domain" description="Response regulatory" evidence="13">
    <location>
        <begin position="3"/>
        <end position="120"/>
    </location>
</feature>
<evidence type="ECO:0000259" key="13">
    <source>
        <dbReference type="PROSITE" id="PS50110"/>
    </source>
</evidence>
<evidence type="ECO:0000259" key="12">
    <source>
        <dbReference type="PROSITE" id="PS01124"/>
    </source>
</evidence>
<keyword evidence="5" id="KW-0902">Two-component regulatory system</keyword>
<evidence type="ECO:0000256" key="5">
    <source>
        <dbReference type="ARBA" id="ARBA00023012"/>
    </source>
</evidence>
<dbReference type="SUPFAM" id="SSF46689">
    <property type="entry name" value="Homeodomain-like"/>
    <property type="match status" value="1"/>
</dbReference>
<keyword evidence="4 10" id="KW-0597">Phosphoprotein</keyword>
<dbReference type="PROSITE" id="PS50110">
    <property type="entry name" value="RESPONSE_REGULATORY"/>
    <property type="match status" value="1"/>
</dbReference>
<evidence type="ECO:0000256" key="6">
    <source>
        <dbReference type="ARBA" id="ARBA00023015"/>
    </source>
</evidence>
<reference evidence="14 15" key="1">
    <citation type="submission" date="2024-02" db="EMBL/GenBank/DDBJ databases">
        <title>Bacterial strain from lacustrine sediment.</title>
        <authorList>
            <person name="Petit C."/>
            <person name="Fadhlaoui K."/>
        </authorList>
    </citation>
    <scope>NUCLEOTIDE SEQUENCE [LARGE SCALE GENOMIC DNA]</scope>
    <source>
        <strain evidence="14 15">IPX-CK</strain>
    </source>
</reference>
<evidence type="ECO:0000256" key="11">
    <source>
        <dbReference type="SAM" id="Phobius"/>
    </source>
</evidence>
<evidence type="ECO:0000256" key="8">
    <source>
        <dbReference type="ARBA" id="ARBA00023163"/>
    </source>
</evidence>
<gene>
    <name evidence="14" type="ORF">V6984_05165</name>
</gene>
<evidence type="ECO:0000256" key="3">
    <source>
        <dbReference type="ARBA" id="ARBA00022490"/>
    </source>
</evidence>
<dbReference type="Gene3D" id="3.40.50.2300">
    <property type="match status" value="1"/>
</dbReference>
<dbReference type="SUPFAM" id="SSF52172">
    <property type="entry name" value="CheY-like"/>
    <property type="match status" value="1"/>
</dbReference>
<evidence type="ECO:0000256" key="7">
    <source>
        <dbReference type="ARBA" id="ARBA00023125"/>
    </source>
</evidence>
<keyword evidence="15" id="KW-1185">Reference proteome</keyword>
<dbReference type="InterPro" id="IPR041522">
    <property type="entry name" value="CdaR_GGDEF"/>
</dbReference>
<dbReference type="PANTHER" id="PTHR42713">
    <property type="entry name" value="HISTIDINE KINASE-RELATED"/>
    <property type="match status" value="1"/>
</dbReference>
<dbReference type="InterPro" id="IPR009057">
    <property type="entry name" value="Homeodomain-like_sf"/>
</dbReference>
<feature type="transmembrane region" description="Helical" evidence="11">
    <location>
        <begin position="353"/>
        <end position="373"/>
    </location>
</feature>
<dbReference type="Proteomes" id="UP001451571">
    <property type="component" value="Chromosome"/>
</dbReference>
<feature type="modified residue" description="4-aspartylphosphate" evidence="10">
    <location>
        <position position="55"/>
    </location>
</feature>
<dbReference type="SMART" id="SM00448">
    <property type="entry name" value="REC"/>
    <property type="match status" value="1"/>
</dbReference>
<evidence type="ECO:0000256" key="9">
    <source>
        <dbReference type="ARBA" id="ARBA00024867"/>
    </source>
</evidence>
<sequence length="534" mass="60508">MYTVVVADDEKELRKALIRNVNWAEIGFQLVGEAENGAEALELVEKLEPDLLLTDIKMPFLSGIELARQVREVKPATQIAFLSGYDDFSYAQQAIQYNIISYILKPVSAAEINEELINIKNKIDEKYKEFTAHNQTQEQLKAAEFLLPLMLDGFRGSLSEKQQEGILENAVRFGILNAKNSELRYAVTVVEIFDEDGENITEPANVNAVDTILKKYVKHMSFYIEGKVVSLLVATGAGFDKYLHILTEEIAQSVHRIMKKVCVIGISRAVEKLENVHESYIEAVNAVGYSKRNGNGIQFISDIERADEYDVEGMKSFSNDVESLIRGGTCLELENYLNNTFDKMMEAHVSITTMNFVMVQMILAVFQIVYAVADYDMLQELQKQNPLSSRIAYEDFSKLKKKYIGFCLTAQKIIAEQRKKSSALICDKALKLIETRYMDPDISLVSISTEIAVSPNYLSALIKKSTGSTFTDILTKKRITIAKEMILCTSMKVREISEKCGYNDQHYFSYCFKRVVGISPNACRREYEERMAEA</sequence>
<keyword evidence="11" id="KW-1133">Transmembrane helix</keyword>
<dbReference type="PROSITE" id="PS01124">
    <property type="entry name" value="HTH_ARAC_FAMILY_2"/>
    <property type="match status" value="1"/>
</dbReference>
<dbReference type="SMART" id="SM00342">
    <property type="entry name" value="HTH_ARAC"/>
    <property type="match status" value="1"/>
</dbReference>